<dbReference type="OrthoDB" id="9781670at2"/>
<dbReference type="GO" id="GO:0000150">
    <property type="term" value="F:DNA strand exchange activity"/>
    <property type="evidence" value="ECO:0007669"/>
    <property type="project" value="TreeGrafter"/>
</dbReference>
<feature type="domain" description="Recombinase zinc beta ribbon" evidence="4">
    <location>
        <begin position="43"/>
        <end position="111"/>
    </location>
</feature>
<proteinExistence type="predicted"/>
<keyword evidence="1" id="KW-0238">DNA-binding</keyword>
<dbReference type="GO" id="GO:0003677">
    <property type="term" value="F:DNA binding"/>
    <property type="evidence" value="ECO:0007669"/>
    <property type="project" value="UniProtKB-KW"/>
</dbReference>
<evidence type="ECO:0000259" key="4">
    <source>
        <dbReference type="Pfam" id="PF13408"/>
    </source>
</evidence>
<keyword evidence="2" id="KW-0233">DNA recombination</keyword>
<dbReference type="Gene3D" id="3.90.1750.20">
    <property type="entry name" value="Putative Large Serine Recombinase, Chain B, Domain 2"/>
    <property type="match status" value="1"/>
</dbReference>
<dbReference type="Pfam" id="PF13408">
    <property type="entry name" value="Zn_ribbon_recom"/>
    <property type="match status" value="1"/>
</dbReference>
<dbReference type="InterPro" id="IPR038109">
    <property type="entry name" value="DNA_bind_recomb_sf"/>
</dbReference>
<dbReference type="PANTHER" id="PTHR30461">
    <property type="entry name" value="DNA-INVERTASE FROM LAMBDOID PROPHAGE"/>
    <property type="match status" value="1"/>
</dbReference>
<dbReference type="AlphaFoldDB" id="A0A2K4ZHY3"/>
<organism evidence="5 6">
    <name type="scientific">Acetatifactor muris</name>
    <dbReference type="NCBI Taxonomy" id="879566"/>
    <lineage>
        <taxon>Bacteria</taxon>
        <taxon>Bacillati</taxon>
        <taxon>Bacillota</taxon>
        <taxon>Clostridia</taxon>
        <taxon>Lachnospirales</taxon>
        <taxon>Lachnospiraceae</taxon>
        <taxon>Acetatifactor</taxon>
    </lineage>
</organism>
<sequence>MNDLEYSGKHEALVSPEVWQKVNDRLSQNKKAYKRAYSGSDGLLSGLLFCGDCGARMSIRQWGWKTSKVNKYICYSVSRCSKRMIKSDSCSNRKEHFTVSDLDALVLDEIKKLALDPAALDALVEENAGEAPPDLGAFRERLGNVEKQITRLLNLYQTGIVGLEEIQDRLSALKEERKAAQKCLEEAEAEGSGKMSKGEAAAALASLSGIIEAGDGDGLYALVHSLIEKVVVLNGNVTIYWAFC</sequence>
<evidence type="ECO:0000256" key="3">
    <source>
        <dbReference type="SAM" id="Coils"/>
    </source>
</evidence>
<evidence type="ECO:0000313" key="6">
    <source>
        <dbReference type="Proteomes" id="UP000236311"/>
    </source>
</evidence>
<keyword evidence="6" id="KW-1185">Reference proteome</keyword>
<evidence type="ECO:0000256" key="1">
    <source>
        <dbReference type="ARBA" id="ARBA00023125"/>
    </source>
</evidence>
<protein>
    <recommendedName>
        <fullName evidence="4">Recombinase zinc beta ribbon domain-containing protein</fullName>
    </recommendedName>
</protein>
<dbReference type="EMBL" id="OFSM01000013">
    <property type="protein sequence ID" value="SOY30098.1"/>
    <property type="molecule type" value="Genomic_DNA"/>
</dbReference>
<dbReference type="InterPro" id="IPR050639">
    <property type="entry name" value="SSR_resolvase"/>
</dbReference>
<accession>A0A2K4ZHY3</accession>
<feature type="coiled-coil region" evidence="3">
    <location>
        <begin position="163"/>
        <end position="190"/>
    </location>
</feature>
<dbReference type="InterPro" id="IPR025827">
    <property type="entry name" value="Zn_ribbon_recom_dom"/>
</dbReference>
<name>A0A2K4ZHY3_9FIRM</name>
<evidence type="ECO:0000313" key="5">
    <source>
        <dbReference type="EMBL" id="SOY30098.1"/>
    </source>
</evidence>
<dbReference type="PANTHER" id="PTHR30461:SF2">
    <property type="entry name" value="SERINE RECOMBINASE PINE-RELATED"/>
    <property type="match status" value="1"/>
</dbReference>
<gene>
    <name evidence="5" type="ORF">AMURIS_02821</name>
</gene>
<evidence type="ECO:0000256" key="2">
    <source>
        <dbReference type="ARBA" id="ARBA00023172"/>
    </source>
</evidence>
<keyword evidence="3" id="KW-0175">Coiled coil</keyword>
<dbReference type="Proteomes" id="UP000236311">
    <property type="component" value="Unassembled WGS sequence"/>
</dbReference>
<reference evidence="5 6" key="1">
    <citation type="submission" date="2018-01" db="EMBL/GenBank/DDBJ databases">
        <authorList>
            <person name="Gaut B.S."/>
            <person name="Morton B.R."/>
            <person name="Clegg M.T."/>
            <person name="Duvall M.R."/>
        </authorList>
    </citation>
    <scope>NUCLEOTIDE SEQUENCE [LARGE SCALE GENOMIC DNA]</scope>
    <source>
        <strain evidence="5">GP69</strain>
    </source>
</reference>